<feature type="binding site" description="in other chain" evidence="10">
    <location>
        <position position="58"/>
    </location>
    <ligand>
        <name>L-methionine</name>
        <dbReference type="ChEBI" id="CHEBI:57844"/>
        <note>ligand shared between two neighboring subunits</note>
    </ligand>
</feature>
<dbReference type="PIRSF" id="PIRSF000497">
    <property type="entry name" value="MAT"/>
    <property type="match status" value="1"/>
</dbReference>
<evidence type="ECO:0000313" key="16">
    <source>
        <dbReference type="EMBL" id="EUJ33565.1"/>
    </source>
</evidence>
<keyword evidence="3 10" id="KW-0554">One-carbon metabolism</keyword>
<dbReference type="EMBL" id="AODF01000002">
    <property type="protein sequence ID" value="EUJ33565.1"/>
    <property type="molecule type" value="Genomic_DNA"/>
</dbReference>
<feature type="binding site" description="in other chain" evidence="10">
    <location>
        <begin position="244"/>
        <end position="245"/>
    </location>
    <ligand>
        <name>ATP</name>
        <dbReference type="ChEBI" id="CHEBI:30616"/>
        <note>ligand shared between two neighboring subunits</note>
    </ligand>
</feature>
<evidence type="ECO:0000256" key="1">
    <source>
        <dbReference type="ARBA" id="ARBA00005224"/>
    </source>
</evidence>
<evidence type="ECO:0000256" key="6">
    <source>
        <dbReference type="ARBA" id="ARBA00022741"/>
    </source>
</evidence>
<evidence type="ECO:0000259" key="14">
    <source>
        <dbReference type="Pfam" id="PF02772"/>
    </source>
</evidence>
<feature type="binding site" evidence="10">
    <location>
        <position position="45"/>
    </location>
    <ligand>
        <name>K(+)</name>
        <dbReference type="ChEBI" id="CHEBI:29103"/>
    </ligand>
</feature>
<dbReference type="InterPro" id="IPR002133">
    <property type="entry name" value="S-AdoMet_synthetase"/>
</dbReference>
<comment type="cofactor">
    <cofactor evidence="10">
        <name>Mg(2+)</name>
        <dbReference type="ChEBI" id="CHEBI:18420"/>
    </cofactor>
    <text evidence="10">Binds 2 divalent ions per subunit.</text>
</comment>
<comment type="similarity">
    <text evidence="2 10 12">Belongs to the AdoMet synthase family.</text>
</comment>
<comment type="subunit">
    <text evidence="10">Homotetramer; dimer of dimers.</text>
</comment>
<comment type="pathway">
    <text evidence="1 10">Amino-acid biosynthesis; S-adenosyl-L-methionine biosynthesis; S-adenosyl-L-methionine from L-methionine: step 1/1.</text>
</comment>
<evidence type="ECO:0000256" key="7">
    <source>
        <dbReference type="ARBA" id="ARBA00022840"/>
    </source>
</evidence>
<feature type="binding site" description="in other chain" evidence="10">
    <location>
        <begin position="259"/>
        <end position="260"/>
    </location>
    <ligand>
        <name>ATP</name>
        <dbReference type="ChEBI" id="CHEBI:30616"/>
        <note>ligand shared between two neighboring subunits</note>
    </ligand>
</feature>
<evidence type="ECO:0000313" key="17">
    <source>
        <dbReference type="Proteomes" id="UP000019249"/>
    </source>
</evidence>
<keyword evidence="8 10" id="KW-0460">Magnesium</keyword>
<evidence type="ECO:0000256" key="2">
    <source>
        <dbReference type="ARBA" id="ARBA00009685"/>
    </source>
</evidence>
<proteinExistence type="inferred from homology"/>
<dbReference type="RefSeq" id="WP_036096046.1">
    <property type="nucleotide sequence ID" value="NZ_AODF01000002.1"/>
</dbReference>
<evidence type="ECO:0000256" key="9">
    <source>
        <dbReference type="ARBA" id="ARBA00022958"/>
    </source>
</evidence>
<evidence type="ECO:0000256" key="11">
    <source>
        <dbReference type="RuleBase" id="RU000542"/>
    </source>
</evidence>
<dbReference type="Gene3D" id="3.30.300.10">
    <property type="match status" value="3"/>
</dbReference>
<dbReference type="InterPro" id="IPR022629">
    <property type="entry name" value="S-AdoMet_synt_central"/>
</dbReference>
<feature type="domain" description="S-adenosylmethionine synthetase N-terminal" evidence="13">
    <location>
        <begin position="6"/>
        <end position="103"/>
    </location>
</feature>
<protein>
    <recommendedName>
        <fullName evidence="10">S-adenosylmethionine synthase</fullName>
        <shortName evidence="10">AdoMet synthase</shortName>
        <ecNumber evidence="10">2.5.1.6</ecNumber>
    </recommendedName>
    <alternativeName>
        <fullName evidence="10">MAT</fullName>
    </alternativeName>
    <alternativeName>
        <fullName evidence="10">Methionine adenosyltransferase</fullName>
    </alternativeName>
</protein>
<dbReference type="HAMAP" id="MF_00086">
    <property type="entry name" value="S_AdoMet_synth1"/>
    <property type="match status" value="1"/>
</dbReference>
<dbReference type="Proteomes" id="UP000019249">
    <property type="component" value="Unassembled WGS sequence"/>
</dbReference>
<evidence type="ECO:0000256" key="8">
    <source>
        <dbReference type="ARBA" id="ARBA00022842"/>
    </source>
</evidence>
<sequence length="399" mass="43713">MTVNRHLFTSESVSDGHPDKIADQISDAILDAIIARDPDARVACETTVTTGLVLVAGEITTSVYVDIPKIVRETIKEIGYTRAKYGFDAETCAVLTAIDEQSPDIAQGVNESLESRSGEDEDAKIEAIGAGDQGLMFGFATDETEELMPLPISLAHKLVRKISELRKNGTLDYLRPDAKTQVTVEYDECNKPARIDTVVISTQHHPEVDQETIARDMHELVISAVIDEKWLDKDTKYFINPTGRFVIGGPQGDAGLTGRKIIVDTYGGYARHGGGAFSGKDPTKVDRSGAYAARYVAKNLVAAGLAKKAEVQLAYAIGVAHPVSISIETYGTSPYSESELTEAVRANFDLRPAGIIKMLDLRRPIYRETAAFGHFGRHDLDLPWEKTDKVEDLKRYLAK</sequence>
<dbReference type="CDD" id="cd18079">
    <property type="entry name" value="S-AdoMet_synt"/>
    <property type="match status" value="1"/>
</dbReference>
<evidence type="ECO:0000259" key="15">
    <source>
        <dbReference type="Pfam" id="PF02773"/>
    </source>
</evidence>
<evidence type="ECO:0000259" key="13">
    <source>
        <dbReference type="Pfam" id="PF00438"/>
    </source>
</evidence>
<dbReference type="Pfam" id="PF02772">
    <property type="entry name" value="S-AdoMet_synt_M"/>
    <property type="match status" value="1"/>
</dbReference>
<feature type="domain" description="S-adenosylmethionine synthetase C-terminal" evidence="15">
    <location>
        <begin position="247"/>
        <end position="386"/>
    </location>
</feature>
<feature type="binding site" evidence="10">
    <location>
        <position position="276"/>
    </location>
    <ligand>
        <name>ATP</name>
        <dbReference type="ChEBI" id="CHEBI:30616"/>
        <note>ligand shared between two neighboring subunits</note>
    </ligand>
</feature>
<dbReference type="GO" id="GO:0004478">
    <property type="term" value="F:methionine adenosyltransferase activity"/>
    <property type="evidence" value="ECO:0007669"/>
    <property type="project" value="UniProtKB-EC"/>
</dbReference>
<dbReference type="Pfam" id="PF02773">
    <property type="entry name" value="S-AdoMet_synt_C"/>
    <property type="match status" value="1"/>
</dbReference>
<feature type="binding site" description="in other chain" evidence="10">
    <location>
        <position position="17"/>
    </location>
    <ligand>
        <name>ATP</name>
        <dbReference type="ChEBI" id="CHEBI:30616"/>
        <note>ligand shared between two neighboring subunits</note>
    </ligand>
</feature>
<comment type="caution">
    <text evidence="16">The sequence shown here is derived from an EMBL/GenBank/DDBJ whole genome shotgun (WGS) entry which is preliminary data.</text>
</comment>
<feature type="binding site" description="in other chain" evidence="10">
    <location>
        <position position="101"/>
    </location>
    <ligand>
        <name>L-methionine</name>
        <dbReference type="ChEBI" id="CHEBI:57844"/>
        <note>ligand shared between two neighboring subunits</note>
    </ligand>
</feature>
<feature type="binding site" evidence="10">
    <location>
        <position position="19"/>
    </location>
    <ligand>
        <name>Mg(2+)</name>
        <dbReference type="ChEBI" id="CHEBI:18420"/>
    </ligand>
</feature>
<keyword evidence="17" id="KW-1185">Reference proteome</keyword>
<accession>A0ABN0RI22</accession>
<keyword evidence="6 10" id="KW-0547">Nucleotide-binding</keyword>
<dbReference type="NCBIfam" id="TIGR01034">
    <property type="entry name" value="metK"/>
    <property type="match status" value="1"/>
</dbReference>
<feature type="binding site" description="in other chain" evidence="10">
    <location>
        <begin position="177"/>
        <end position="179"/>
    </location>
    <ligand>
        <name>ATP</name>
        <dbReference type="ChEBI" id="CHEBI:30616"/>
        <note>ligand shared between two neighboring subunits</note>
    </ligand>
</feature>
<keyword evidence="5 10" id="KW-0479">Metal-binding</keyword>
<feature type="binding site" evidence="10">
    <location>
        <position position="253"/>
    </location>
    <ligand>
        <name>ATP</name>
        <dbReference type="ChEBI" id="CHEBI:30616"/>
        <note>ligand shared between two neighboring subunits</note>
    </ligand>
</feature>
<comment type="cofactor">
    <cofactor evidence="10">
        <name>K(+)</name>
        <dbReference type="ChEBI" id="CHEBI:29103"/>
    </cofactor>
    <text evidence="10">Binds 1 potassium ion per subunit.</text>
</comment>
<dbReference type="PROSITE" id="PS00377">
    <property type="entry name" value="ADOMET_SYNTHASE_2"/>
    <property type="match status" value="1"/>
</dbReference>
<keyword evidence="7 10" id="KW-0067">ATP-binding</keyword>
<comment type="catalytic activity">
    <reaction evidence="10">
        <text>L-methionine + ATP + H2O = S-adenosyl-L-methionine + phosphate + diphosphate</text>
        <dbReference type="Rhea" id="RHEA:21080"/>
        <dbReference type="ChEBI" id="CHEBI:15377"/>
        <dbReference type="ChEBI" id="CHEBI:30616"/>
        <dbReference type="ChEBI" id="CHEBI:33019"/>
        <dbReference type="ChEBI" id="CHEBI:43474"/>
        <dbReference type="ChEBI" id="CHEBI:57844"/>
        <dbReference type="ChEBI" id="CHEBI:59789"/>
        <dbReference type="EC" id="2.5.1.6"/>
    </reaction>
</comment>
<organism evidence="16 17">
    <name type="scientific">Listeria floridensis FSL S10-1187</name>
    <dbReference type="NCBI Taxonomy" id="1265817"/>
    <lineage>
        <taxon>Bacteria</taxon>
        <taxon>Bacillati</taxon>
        <taxon>Bacillota</taxon>
        <taxon>Bacilli</taxon>
        <taxon>Bacillales</taxon>
        <taxon>Listeriaceae</taxon>
        <taxon>Listeria</taxon>
    </lineage>
</organism>
<feature type="region of interest" description="Flexible loop" evidence="10">
    <location>
        <begin position="101"/>
        <end position="111"/>
    </location>
</feature>
<feature type="domain" description="S-adenosylmethionine synthetase central" evidence="14">
    <location>
        <begin position="128"/>
        <end position="245"/>
    </location>
</feature>
<comment type="function">
    <text evidence="10">Catalyzes the formation of S-adenosylmethionine (AdoMet) from methionine and ATP. The overall synthetic reaction is composed of two sequential steps, AdoMet formation and the subsequent tripolyphosphate hydrolysis which occurs prior to release of AdoMet from the enzyme.</text>
</comment>
<dbReference type="InterPro" id="IPR022631">
    <property type="entry name" value="ADOMET_SYNTHASE_CS"/>
</dbReference>
<evidence type="ECO:0000256" key="4">
    <source>
        <dbReference type="ARBA" id="ARBA00022679"/>
    </source>
</evidence>
<keyword evidence="9 10" id="KW-0630">Potassium</keyword>
<dbReference type="PANTHER" id="PTHR11964">
    <property type="entry name" value="S-ADENOSYLMETHIONINE SYNTHETASE"/>
    <property type="match status" value="1"/>
</dbReference>
<evidence type="ECO:0000256" key="5">
    <source>
        <dbReference type="ARBA" id="ARBA00022723"/>
    </source>
</evidence>
<dbReference type="InterPro" id="IPR022628">
    <property type="entry name" value="S-AdoMet_synt_N"/>
</dbReference>
<evidence type="ECO:0000256" key="3">
    <source>
        <dbReference type="ARBA" id="ARBA00022563"/>
    </source>
</evidence>
<evidence type="ECO:0000256" key="12">
    <source>
        <dbReference type="RuleBase" id="RU004462"/>
    </source>
</evidence>
<dbReference type="PROSITE" id="PS00376">
    <property type="entry name" value="ADOMET_SYNTHASE_1"/>
    <property type="match status" value="1"/>
</dbReference>
<dbReference type="InterPro" id="IPR022630">
    <property type="entry name" value="S-AdoMet_synt_C"/>
</dbReference>
<evidence type="ECO:0000256" key="10">
    <source>
        <dbReference type="HAMAP-Rule" id="MF_00086"/>
    </source>
</evidence>
<keyword evidence="4 10" id="KW-0808">Transferase</keyword>
<keyword evidence="10" id="KW-0963">Cytoplasm</keyword>
<name>A0ABN0RI22_9LIST</name>
<feature type="binding site" evidence="10">
    <location>
        <position position="280"/>
    </location>
    <ligand>
        <name>ATP</name>
        <dbReference type="ChEBI" id="CHEBI:30616"/>
        <note>ligand shared between two neighboring subunits</note>
    </ligand>
</feature>
<feature type="binding site" description="in other chain" evidence="10">
    <location>
        <position position="284"/>
    </location>
    <ligand>
        <name>L-methionine</name>
        <dbReference type="ChEBI" id="CHEBI:57844"/>
        <note>ligand shared between two neighboring subunits</note>
    </ligand>
</feature>
<dbReference type="EC" id="2.5.1.6" evidence="10"/>
<reference evidence="16 17" key="1">
    <citation type="journal article" date="2014" name="Int. J. Syst. Evol. Microbiol.">
        <title>Listeria floridensis sp. nov., Listeria aquatica sp. nov., Listeria cornellensis sp. nov., Listeria riparia sp. nov. and Listeria grandensis sp. nov., from agricultural and natural environments.</title>
        <authorList>
            <person name="den Bakker H.C."/>
            <person name="Warchocki S."/>
            <person name="Wright E.M."/>
            <person name="Allred A.F."/>
            <person name="Ahlstrom C."/>
            <person name="Manuel C.S."/>
            <person name="Stasiewicz M.J."/>
            <person name="Burrell A."/>
            <person name="Roof S."/>
            <person name="Strawn L."/>
            <person name="Fortes E.D."/>
            <person name="Nightingale K.K."/>
            <person name="Kephart D."/>
            <person name="Wiedmann M."/>
        </authorList>
    </citation>
    <scope>NUCLEOTIDE SEQUENCE [LARGE SCALE GENOMIC DNA]</scope>
    <source>
        <strain evidence="16 17">FSL S10-1187</strain>
    </source>
</reference>
<gene>
    <name evidence="10" type="primary">metK</name>
    <name evidence="16" type="ORF">MFLO_02202</name>
</gene>
<dbReference type="InterPro" id="IPR022636">
    <property type="entry name" value="S-AdoMet_synthetase_sfam"/>
</dbReference>
<dbReference type="Pfam" id="PF00438">
    <property type="entry name" value="S-AdoMet_synt_N"/>
    <property type="match status" value="1"/>
</dbReference>
<comment type="subcellular location">
    <subcellularLocation>
        <location evidence="10 11">Cytoplasm</location>
    </subcellularLocation>
</comment>
<dbReference type="SUPFAM" id="SSF55973">
    <property type="entry name" value="S-adenosylmethionine synthetase"/>
    <property type="match status" value="3"/>
</dbReference>
<feature type="binding site" evidence="10">
    <location>
        <position position="253"/>
    </location>
    <ligand>
        <name>L-methionine</name>
        <dbReference type="ChEBI" id="CHEBI:57844"/>
        <note>ligand shared between two neighboring subunits</note>
    </ligand>
</feature>